<protein>
    <submittedName>
        <fullName evidence="7">16S rRNA-processing protein RimM</fullName>
    </submittedName>
</protein>
<dbReference type="EMBL" id="BDDL01000117">
    <property type="protein sequence ID" value="GAT77795.1"/>
    <property type="molecule type" value="Genomic_DNA"/>
</dbReference>
<dbReference type="Pfam" id="PF24986">
    <property type="entry name" value="PRC_RimM"/>
    <property type="match status" value="1"/>
</dbReference>
<dbReference type="InterPro" id="IPR056792">
    <property type="entry name" value="PRC_RimM"/>
</dbReference>
<dbReference type="PANTHER" id="PTHR33692:SF1">
    <property type="entry name" value="RIBOSOME MATURATION FACTOR RIMM"/>
    <property type="match status" value="1"/>
</dbReference>
<keyword evidence="2" id="KW-0690">Ribosome biogenesis</keyword>
<feature type="domain" description="RimM N-terminal" evidence="5">
    <location>
        <begin position="11"/>
        <end position="53"/>
    </location>
</feature>
<evidence type="ECO:0000256" key="3">
    <source>
        <dbReference type="ARBA" id="ARBA00022552"/>
    </source>
</evidence>
<dbReference type="RefSeq" id="WP_065432997.1">
    <property type="nucleotide sequence ID" value="NZ_BDDL01000117.1"/>
</dbReference>
<dbReference type="GO" id="GO:0006364">
    <property type="term" value="P:rRNA processing"/>
    <property type="evidence" value="ECO:0007669"/>
    <property type="project" value="UniProtKB-KW"/>
</dbReference>
<name>A0A170SA81_EHRRU</name>
<evidence type="ECO:0000313" key="8">
    <source>
        <dbReference type="Proteomes" id="UP000092677"/>
    </source>
</evidence>
<dbReference type="Proteomes" id="UP000092677">
    <property type="component" value="Unassembled WGS sequence"/>
</dbReference>
<accession>A0A170SA81</accession>
<dbReference type="NCBIfam" id="TIGR02273">
    <property type="entry name" value="16S_RimM"/>
    <property type="match status" value="1"/>
</dbReference>
<evidence type="ECO:0000256" key="2">
    <source>
        <dbReference type="ARBA" id="ARBA00022517"/>
    </source>
</evidence>
<dbReference type="Gene3D" id="2.40.30.60">
    <property type="entry name" value="RimM"/>
    <property type="match status" value="1"/>
</dbReference>
<comment type="caution">
    <text evidence="7">The sequence shown here is derived from an EMBL/GenBank/DDBJ whole genome shotgun (WGS) entry which is preliminary data.</text>
</comment>
<dbReference type="AlphaFoldDB" id="A0A170SA81"/>
<evidence type="ECO:0000256" key="1">
    <source>
        <dbReference type="ARBA" id="ARBA00022490"/>
    </source>
</evidence>
<evidence type="ECO:0000259" key="5">
    <source>
        <dbReference type="Pfam" id="PF01782"/>
    </source>
</evidence>
<evidence type="ECO:0000259" key="6">
    <source>
        <dbReference type="Pfam" id="PF24986"/>
    </source>
</evidence>
<dbReference type="Pfam" id="PF01782">
    <property type="entry name" value="RimM"/>
    <property type="match status" value="1"/>
</dbReference>
<dbReference type="Gene3D" id="2.30.30.240">
    <property type="entry name" value="PRC-barrel domain"/>
    <property type="match status" value="1"/>
</dbReference>
<dbReference type="NCBIfam" id="NF011186">
    <property type="entry name" value="PRK14592.1"/>
    <property type="match status" value="1"/>
</dbReference>
<dbReference type="GO" id="GO:0005840">
    <property type="term" value="C:ribosome"/>
    <property type="evidence" value="ECO:0007669"/>
    <property type="project" value="InterPro"/>
</dbReference>
<feature type="non-terminal residue" evidence="7">
    <location>
        <position position="1"/>
    </location>
</feature>
<organism evidence="7 8">
    <name type="scientific">Ehrlichia ruminantium</name>
    <name type="common">heartwater rickettsia</name>
    <name type="synonym">Cowdria ruminantium</name>
    <dbReference type="NCBI Taxonomy" id="779"/>
    <lineage>
        <taxon>Bacteria</taxon>
        <taxon>Pseudomonadati</taxon>
        <taxon>Pseudomonadota</taxon>
        <taxon>Alphaproteobacteria</taxon>
        <taxon>Rickettsiales</taxon>
        <taxon>Anaplasmataceae</taxon>
        <taxon>Ehrlichia</taxon>
    </lineage>
</organism>
<dbReference type="STRING" id="779.GCA_002019755_01000"/>
<dbReference type="InterPro" id="IPR036976">
    <property type="entry name" value="RimM_N_sf"/>
</dbReference>
<feature type="domain" description="Ribosome maturation factor RimM PRC barrel" evidence="6">
    <location>
        <begin position="66"/>
        <end position="133"/>
    </location>
</feature>
<evidence type="ECO:0000256" key="4">
    <source>
        <dbReference type="ARBA" id="ARBA00023186"/>
    </source>
</evidence>
<dbReference type="SUPFAM" id="SSF50346">
    <property type="entry name" value="PRC-barrel domain"/>
    <property type="match status" value="1"/>
</dbReference>
<sequence>FTSYGKLTDGITTYEINIIQIVSKNTIIAKINNITSRTNAELLRNKKLFIEKTKLPNLIENEFYHSDLVGLQVILEDNNIFGTIKKIYNFGSCDIIEILLYNSKKSTMLPFSKDIFTHINTKERYVILKLPEIIGSNSGI</sequence>
<proteinExistence type="predicted"/>
<dbReference type="InterPro" id="IPR002676">
    <property type="entry name" value="RimM_N"/>
</dbReference>
<evidence type="ECO:0000313" key="7">
    <source>
        <dbReference type="EMBL" id="GAT77795.1"/>
    </source>
</evidence>
<dbReference type="PANTHER" id="PTHR33692">
    <property type="entry name" value="RIBOSOME MATURATION FACTOR RIMM"/>
    <property type="match status" value="1"/>
</dbReference>
<dbReference type="InterPro" id="IPR011961">
    <property type="entry name" value="RimM"/>
</dbReference>
<keyword evidence="1" id="KW-0963">Cytoplasm</keyword>
<dbReference type="InterPro" id="IPR011033">
    <property type="entry name" value="PRC_barrel-like_sf"/>
</dbReference>
<gene>
    <name evidence="7" type="primary">rimM</name>
    <name evidence="7" type="ORF">EHRUM2_10260</name>
</gene>
<dbReference type="GO" id="GO:0043022">
    <property type="term" value="F:ribosome binding"/>
    <property type="evidence" value="ECO:0007669"/>
    <property type="project" value="InterPro"/>
</dbReference>
<keyword evidence="3" id="KW-0698">rRNA processing</keyword>
<reference evidence="8" key="1">
    <citation type="submission" date="2016-05" db="EMBL/GenBank/DDBJ databases">
        <title>Draft genome sequences of four strains of Ehrlichia ruminantium, a tick-borne pathogen of ruminants, isolated from Zimbabwe, The Gambia and Ghana.</title>
        <authorList>
            <person name="Nakao R."/>
            <person name="Jongejan F."/>
            <person name="Sugimoto C."/>
        </authorList>
    </citation>
    <scope>NUCLEOTIDE SEQUENCE [LARGE SCALE GENOMIC DNA]</scope>
    <source>
        <strain evidence="8">Kerr Seringe</strain>
    </source>
</reference>
<keyword evidence="4" id="KW-0143">Chaperone</keyword>